<dbReference type="EMBL" id="CP001363">
    <property type="protein sequence ID" value="ACY91772.1"/>
    <property type="molecule type" value="Genomic_DNA"/>
</dbReference>
<dbReference type="HOGENOM" id="CLU_149290_1_0_6"/>
<dbReference type="BioCyc" id="SENT588858:STM14_RS23730-MONOMER"/>
<proteinExistence type="predicted"/>
<dbReference type="Pfam" id="PF04365">
    <property type="entry name" value="BrnT_toxin"/>
    <property type="match status" value="1"/>
</dbReference>
<dbReference type="Gene3D" id="3.10.450.530">
    <property type="entry name" value="Ribonuclease toxin, BrnT, of type II toxin-antitoxin system"/>
    <property type="match status" value="1"/>
</dbReference>
<protein>
    <submittedName>
        <fullName evidence="1">Inner membrane protein</fullName>
    </submittedName>
</protein>
<keyword evidence="2" id="KW-1185">Reference proteome</keyword>
<dbReference type="SMR" id="A0A0F6BB69"/>
<evidence type="ECO:0000313" key="1">
    <source>
        <dbReference type="EMBL" id="ACY91772.1"/>
    </source>
</evidence>
<gene>
    <name evidence="1" type="ordered locus">STM14_5441</name>
</gene>
<sequence>MPMEFEWDANKAKSNLRKHGVRFEDAVLVFDDPRHLSRQERYENGEYRWQTLGLVHGIVVILVAHSVRFESGFEVIRIISARKADRKERNRYEHG</sequence>
<dbReference type="KEGG" id="seo:STM14_5441"/>
<organism evidence="1 2">
    <name type="scientific">Salmonella typhimurium (strain 14028s / SGSC 2262)</name>
    <dbReference type="NCBI Taxonomy" id="588858"/>
    <lineage>
        <taxon>Bacteria</taxon>
        <taxon>Pseudomonadati</taxon>
        <taxon>Pseudomonadota</taxon>
        <taxon>Gammaproteobacteria</taxon>
        <taxon>Enterobacterales</taxon>
        <taxon>Enterobacteriaceae</taxon>
        <taxon>Salmonella</taxon>
    </lineage>
</organism>
<dbReference type="RefSeq" id="WP_001131963.1">
    <property type="nucleotide sequence ID" value="NC_016856.1"/>
</dbReference>
<dbReference type="InterPro" id="IPR038573">
    <property type="entry name" value="BrnT_sf"/>
</dbReference>
<dbReference type="AlphaFoldDB" id="A0A0F6BB69"/>
<name>A0A0F6BB69_SALT1</name>
<evidence type="ECO:0000313" key="2">
    <source>
        <dbReference type="Proteomes" id="UP000002695"/>
    </source>
</evidence>
<reference evidence="1 2" key="1">
    <citation type="journal article" date="2010" name="J. Bacteriol.">
        <title>Short-term signatures of evolutionary change in the Salmonella enterica serovar typhimurium 14028 genome.</title>
        <authorList>
            <person name="Jarvik T."/>
            <person name="Smillie C."/>
            <person name="Groisman E.A."/>
            <person name="Ochman H."/>
        </authorList>
    </citation>
    <scope>NUCLEOTIDE SEQUENCE [LARGE SCALE GENOMIC DNA]</scope>
    <source>
        <strain evidence="2">14028s / SGSC 2262</strain>
    </source>
</reference>
<dbReference type="PATRIC" id="fig|588858.6.peg.4925"/>
<dbReference type="Proteomes" id="UP000002695">
    <property type="component" value="Chromosome"/>
</dbReference>
<dbReference type="InterPro" id="IPR007460">
    <property type="entry name" value="BrnT_toxin"/>
</dbReference>
<accession>A0A0F6BB69</accession>